<dbReference type="InterPro" id="IPR008581">
    <property type="entry name" value="DUF863_pln"/>
</dbReference>
<dbReference type="EMBL" id="JBBNAG010000007">
    <property type="protein sequence ID" value="KAK9119017.1"/>
    <property type="molecule type" value="Genomic_DNA"/>
</dbReference>
<dbReference type="Pfam" id="PF05904">
    <property type="entry name" value="DUF863"/>
    <property type="match status" value="2"/>
</dbReference>
<feature type="region of interest" description="Disordered" evidence="1">
    <location>
        <begin position="988"/>
        <end position="1007"/>
    </location>
</feature>
<sequence length="1036" mass="114990">MGTKLHCKSFCPGDYTMMNLNEENDSGSWQLYYEDKLFNNKQCFNIFSPQPGRDVYLDNNKEVVRRTMLKHEAIFRNQVYELHRLYSMQRVLMEDLKRQELLKYPTTFEALHSNRLLPQKPSEEAQKISFIPSVSVVQSACSRASVLGTENILSRLSFLQQSSAKADSFAAQSVGNLGDCDLMESKTRKHSRRMLDLQLPADEYIDSDEGDQVEEEHASQASVLTNIASKKSRGVAPENDVKLFLGRNAELDRQGVITNSASHVRNKNGLADLNKPILVEEASSSASVNNFLGSATCNGGIQVKDRPLNQNSVLLGCPGELFRNNHRADKGEDCRHEWSSYNLQSGQNGTKTNSFSEDLGLERVLSTSRNLKTEFREAHAYPTFPTTDNNSSEVWSGSSAFRADASEKNQSINSQYLVPPDVSNSVSLTASSMGRLRSSLSQSNDVVRGVQYFYPSKQSSKSSSASIQSSKFVDGKWHLNNNLRLNSSFGSEASNRSGFFPGSFSESNVSQDRFPLVSFDYLNCNDNTSGIEHTESHHRTKYLKGLDSKDVKSRKDMNLNVALLNGFEEGMMGKRDLILNGERENEDSLGVFPWFRTKLDNFQQSTSAPCTLDAEESRIESRDHSGTKKIFGVPILDKPRTSKELFSQNSSSKSLQSSSEKMAVQSSGKVKVLHIDLSREPALSDSDQQLSMENMVVVKESGEGISSSRGQFDLNSFASEEEPLLSCSNPIGKAKIVLEIDLEAPPVPEPAEAMIPDNYAENQFKMPTQSSISRGGLHDSTGELAKVAAEALVFISSSTVPSHAKDATQHPSEPSLVDCLNWFADAVSSNSGALSNQGRVGAREKGSVEFDSSDESDYFERMTLELTELKMEEYWREPGSPDNLNNEETASPSLPTRRRRGQARRGRQRKDFQRDVLPSIASLSRHEVTEDLQTIGGLMRATGHPWQTALERRNAARNGWARGRRRSRGTVSSVAAVATCVAPLQQLDNNNMTNSSNNNELGLEERSLKGWGKTTRRPRCQRFVAGNPPPVPLTQV</sequence>
<proteinExistence type="predicted"/>
<evidence type="ECO:0000313" key="2">
    <source>
        <dbReference type="EMBL" id="KAK9119017.1"/>
    </source>
</evidence>
<dbReference type="Proteomes" id="UP001419268">
    <property type="component" value="Unassembled WGS sequence"/>
</dbReference>
<feature type="compositionally biased region" description="Basic residues" evidence="1">
    <location>
        <begin position="896"/>
        <end position="908"/>
    </location>
</feature>
<reference evidence="2 3" key="1">
    <citation type="submission" date="2024-01" db="EMBL/GenBank/DDBJ databases">
        <title>Genome assemblies of Stephania.</title>
        <authorList>
            <person name="Yang L."/>
        </authorList>
    </citation>
    <scope>NUCLEOTIDE SEQUENCE [LARGE SCALE GENOMIC DNA]</scope>
    <source>
        <strain evidence="2">JXDWG</strain>
        <tissue evidence="2">Leaf</tissue>
    </source>
</reference>
<feature type="region of interest" description="Disordered" evidence="1">
    <location>
        <begin position="642"/>
        <end position="663"/>
    </location>
</feature>
<dbReference type="PANTHER" id="PTHR33167:SF4">
    <property type="entry name" value="TRANSCRIPTION FACTOR, PUTATIVE (DUF863)-RELATED"/>
    <property type="match status" value="1"/>
</dbReference>
<feature type="compositionally biased region" description="Polar residues" evidence="1">
    <location>
        <begin position="882"/>
        <end position="894"/>
    </location>
</feature>
<dbReference type="AlphaFoldDB" id="A0AAP0NT95"/>
<keyword evidence="3" id="KW-1185">Reference proteome</keyword>
<accession>A0AAP0NT95</accession>
<name>A0AAP0NT95_9MAGN</name>
<gene>
    <name evidence="2" type="ORF">Scep_017110</name>
</gene>
<feature type="region of interest" description="Disordered" evidence="1">
    <location>
        <begin position="831"/>
        <end position="854"/>
    </location>
</feature>
<comment type="caution">
    <text evidence="2">The sequence shown here is derived from an EMBL/GenBank/DDBJ whole genome shotgun (WGS) entry which is preliminary data.</text>
</comment>
<organism evidence="2 3">
    <name type="scientific">Stephania cephalantha</name>
    <dbReference type="NCBI Taxonomy" id="152367"/>
    <lineage>
        <taxon>Eukaryota</taxon>
        <taxon>Viridiplantae</taxon>
        <taxon>Streptophyta</taxon>
        <taxon>Embryophyta</taxon>
        <taxon>Tracheophyta</taxon>
        <taxon>Spermatophyta</taxon>
        <taxon>Magnoliopsida</taxon>
        <taxon>Ranunculales</taxon>
        <taxon>Menispermaceae</taxon>
        <taxon>Menispermoideae</taxon>
        <taxon>Cissampelideae</taxon>
        <taxon>Stephania</taxon>
    </lineage>
</organism>
<evidence type="ECO:0000256" key="1">
    <source>
        <dbReference type="SAM" id="MobiDB-lite"/>
    </source>
</evidence>
<feature type="compositionally biased region" description="Low complexity" evidence="1">
    <location>
        <begin position="989"/>
        <end position="1001"/>
    </location>
</feature>
<evidence type="ECO:0000313" key="3">
    <source>
        <dbReference type="Proteomes" id="UP001419268"/>
    </source>
</evidence>
<feature type="compositionally biased region" description="Low complexity" evidence="1">
    <location>
        <begin position="644"/>
        <end position="660"/>
    </location>
</feature>
<dbReference type="PANTHER" id="PTHR33167">
    <property type="entry name" value="TRANSCRIPTION FACTOR, PUTATIVE (DUF863)-RELATED"/>
    <property type="match status" value="1"/>
</dbReference>
<feature type="region of interest" description="Disordered" evidence="1">
    <location>
        <begin position="876"/>
        <end position="911"/>
    </location>
</feature>
<protein>
    <submittedName>
        <fullName evidence="2">Uncharacterized protein</fullName>
    </submittedName>
</protein>